<gene>
    <name evidence="1" type="ORF">Taro_037720</name>
</gene>
<name>A0A843WAM3_COLES</name>
<organism evidence="1 2">
    <name type="scientific">Colocasia esculenta</name>
    <name type="common">Wild taro</name>
    <name type="synonym">Arum esculentum</name>
    <dbReference type="NCBI Taxonomy" id="4460"/>
    <lineage>
        <taxon>Eukaryota</taxon>
        <taxon>Viridiplantae</taxon>
        <taxon>Streptophyta</taxon>
        <taxon>Embryophyta</taxon>
        <taxon>Tracheophyta</taxon>
        <taxon>Spermatophyta</taxon>
        <taxon>Magnoliopsida</taxon>
        <taxon>Liliopsida</taxon>
        <taxon>Araceae</taxon>
        <taxon>Aroideae</taxon>
        <taxon>Colocasieae</taxon>
        <taxon>Colocasia</taxon>
    </lineage>
</organism>
<protein>
    <submittedName>
        <fullName evidence="1">Uncharacterized protein</fullName>
    </submittedName>
</protein>
<sequence length="77" mass="8865">MCRCVPQWHTRVRRAPGKVRCDRTAAVCRATVLPPTVLKVEIWLNAVISGIGHPYKFMRMEDSIEARREGIYNFHGL</sequence>
<dbReference type="EMBL" id="NMUH01003308">
    <property type="protein sequence ID" value="MQM04916.1"/>
    <property type="molecule type" value="Genomic_DNA"/>
</dbReference>
<accession>A0A843WAM3</accession>
<evidence type="ECO:0000313" key="1">
    <source>
        <dbReference type="EMBL" id="MQM04916.1"/>
    </source>
</evidence>
<proteinExistence type="predicted"/>
<evidence type="ECO:0000313" key="2">
    <source>
        <dbReference type="Proteomes" id="UP000652761"/>
    </source>
</evidence>
<dbReference type="AlphaFoldDB" id="A0A843WAM3"/>
<comment type="caution">
    <text evidence="1">The sequence shown here is derived from an EMBL/GenBank/DDBJ whole genome shotgun (WGS) entry which is preliminary data.</text>
</comment>
<dbReference type="Proteomes" id="UP000652761">
    <property type="component" value="Unassembled WGS sequence"/>
</dbReference>
<reference evidence="1" key="1">
    <citation type="submission" date="2017-07" db="EMBL/GenBank/DDBJ databases">
        <title>Taro Niue Genome Assembly and Annotation.</title>
        <authorList>
            <person name="Atibalentja N."/>
            <person name="Keating K."/>
            <person name="Fields C.J."/>
        </authorList>
    </citation>
    <scope>NUCLEOTIDE SEQUENCE</scope>
    <source>
        <strain evidence="1">Niue_2</strain>
        <tissue evidence="1">Leaf</tissue>
    </source>
</reference>
<keyword evidence="2" id="KW-1185">Reference proteome</keyword>